<dbReference type="Proteomes" id="UP000001026">
    <property type="component" value="Chromosome"/>
</dbReference>
<proteinExistence type="predicted"/>
<protein>
    <submittedName>
        <fullName evidence="1">Uncharacterized protein</fullName>
    </submittedName>
</protein>
<organism evidence="1 2">
    <name type="scientific">Prochlorococcus marinus subsp. pastoris (strain CCMP1986 / NIES-2087 / MED4)</name>
    <dbReference type="NCBI Taxonomy" id="59919"/>
    <lineage>
        <taxon>Bacteria</taxon>
        <taxon>Bacillati</taxon>
        <taxon>Cyanobacteriota</taxon>
        <taxon>Cyanophyceae</taxon>
        <taxon>Synechococcales</taxon>
        <taxon>Prochlorococcaceae</taxon>
        <taxon>Prochlorococcus</taxon>
    </lineage>
</organism>
<sequence>MTNSKIQNNHNNDINNNKNNPVDEYLQCLSYCDIHPKGIDNDCEVICIERHLKTNYW</sequence>
<accession>A8WIG8</accession>
<dbReference type="KEGG" id="pmm:PMM1951"/>
<dbReference type="RefSeq" id="WP_173028022.1">
    <property type="nucleotide sequence ID" value="NC_005072.1"/>
</dbReference>
<dbReference type="EMBL" id="BX548174">
    <property type="protein sequence ID" value="CAP16456.1"/>
    <property type="molecule type" value="Genomic_DNA"/>
</dbReference>
<dbReference type="AlphaFoldDB" id="A8WIG8"/>
<dbReference type="HOGENOM" id="CLU_203261_0_0_3"/>
<reference evidence="1 2" key="1">
    <citation type="journal article" date="2003" name="Nature">
        <title>Genome divergence in two Prochlorococcus ecotypes reflects oceanic niche differentiation.</title>
        <authorList>
            <person name="Rocap G."/>
            <person name="Larimer F.W."/>
            <person name="Lamerdin J.E."/>
            <person name="Malfatti S."/>
            <person name="Chain P."/>
            <person name="Ahlgren N.A."/>
            <person name="Arellano A."/>
            <person name="Coleman M."/>
            <person name="Hauser L."/>
            <person name="Hess W.R."/>
            <person name="Johnson Z.I."/>
            <person name="Land M.L."/>
            <person name="Lindell D."/>
            <person name="Post A.F."/>
            <person name="Regala W."/>
            <person name="Shah M."/>
            <person name="Shaw S.L."/>
            <person name="Steglich C."/>
            <person name="Sullivan M.B."/>
            <person name="Ting C.S."/>
            <person name="Tolonen A."/>
            <person name="Webb E.A."/>
            <person name="Zinser E.R."/>
            <person name="Chisholm S.W."/>
        </authorList>
    </citation>
    <scope>NUCLEOTIDE SEQUENCE [LARGE SCALE GENOMIC DNA]</scope>
    <source>
        <strain evidence="2">CCMP1986 / NIES-2087 / MED4</strain>
    </source>
</reference>
<evidence type="ECO:0000313" key="1">
    <source>
        <dbReference type="EMBL" id="CAP16456.1"/>
    </source>
</evidence>
<gene>
    <name evidence="1" type="ordered locus">PMM1951</name>
</gene>
<name>A8WIG8_PROMP</name>
<evidence type="ECO:0000313" key="2">
    <source>
        <dbReference type="Proteomes" id="UP000001026"/>
    </source>
</evidence>